<gene>
    <name evidence="1" type="ORF">H6H00_26475</name>
</gene>
<evidence type="ECO:0000313" key="2">
    <source>
        <dbReference type="Proteomes" id="UP000515728"/>
    </source>
</evidence>
<evidence type="ECO:0000313" key="1">
    <source>
        <dbReference type="EMBL" id="QNG51614.1"/>
    </source>
</evidence>
<dbReference type="PROSITE" id="PS51257">
    <property type="entry name" value="PROKAR_LIPOPROTEIN"/>
    <property type="match status" value="1"/>
</dbReference>
<dbReference type="InterPro" id="IPR007410">
    <property type="entry name" value="LpqE-like"/>
</dbReference>
<dbReference type="Proteomes" id="UP000515728">
    <property type="component" value="Chromosome"/>
</dbReference>
<reference evidence="1 2" key="1">
    <citation type="submission" date="2020-08" db="EMBL/GenBank/DDBJ databases">
        <authorList>
            <person name="Mo P."/>
        </authorList>
    </citation>
    <scope>NUCLEOTIDE SEQUENCE [LARGE SCALE GENOMIC DNA]</scope>
    <source>
        <strain evidence="1 2">CGMCC 4.1532</strain>
    </source>
</reference>
<dbReference type="Gene3D" id="2.60.40.1890">
    <property type="entry name" value="PCu(A)C copper chaperone"/>
    <property type="match status" value="1"/>
</dbReference>
<dbReference type="RefSeq" id="WP_185718368.1">
    <property type="nucleotide sequence ID" value="NZ_BAAAWI010000001.1"/>
</dbReference>
<dbReference type="AlphaFoldDB" id="A0A7G7MFQ3"/>
<dbReference type="Pfam" id="PF04314">
    <property type="entry name" value="PCuAC"/>
    <property type="match status" value="1"/>
</dbReference>
<dbReference type="EMBL" id="CP060131">
    <property type="protein sequence ID" value="QNG51614.1"/>
    <property type="molecule type" value="Genomic_DNA"/>
</dbReference>
<proteinExistence type="predicted"/>
<sequence>MHERPSLPTPIRRIAVRAVTAAVLLLVVAGCGAGQEAATSTQATHASGAVGQVGPISVLDVEFRFSPPVAGDEVYGVGDTAPLSVTIVNNGPTADRLVRLSSPAADAGVVVADGLVVPGGATLTAGQTGLSSIEVPAEDDARLLALTGLRVPIRSGLTYPVVLGFERAGELVVDVPVATPDVPREPAADGR</sequence>
<keyword evidence="2" id="KW-1185">Reference proteome</keyword>
<dbReference type="KEGG" id="ppel:H6H00_26475"/>
<dbReference type="InterPro" id="IPR036182">
    <property type="entry name" value="PCuAC_sf"/>
</dbReference>
<name>A0A7G7MFQ3_9PSEU</name>
<protein>
    <recommendedName>
        <fullName evidence="3">Copper(I)-binding protein</fullName>
    </recommendedName>
</protein>
<organism evidence="1 2">
    <name type="scientific">Pseudonocardia petroleophila</name>
    <dbReference type="NCBI Taxonomy" id="37331"/>
    <lineage>
        <taxon>Bacteria</taxon>
        <taxon>Bacillati</taxon>
        <taxon>Actinomycetota</taxon>
        <taxon>Actinomycetes</taxon>
        <taxon>Pseudonocardiales</taxon>
        <taxon>Pseudonocardiaceae</taxon>
        <taxon>Pseudonocardia</taxon>
    </lineage>
</organism>
<evidence type="ECO:0008006" key="3">
    <source>
        <dbReference type="Google" id="ProtNLM"/>
    </source>
</evidence>
<accession>A0A7G7MFQ3</accession>
<dbReference type="SUPFAM" id="SSF110087">
    <property type="entry name" value="DR1885-like metal-binding protein"/>
    <property type="match status" value="1"/>
</dbReference>